<evidence type="ECO:0000256" key="8">
    <source>
        <dbReference type="ARBA" id="ARBA00022989"/>
    </source>
</evidence>
<protein>
    <submittedName>
        <fullName evidence="12">TonB family protein</fullName>
    </submittedName>
</protein>
<dbReference type="GO" id="GO:0055085">
    <property type="term" value="P:transmembrane transport"/>
    <property type="evidence" value="ECO:0007669"/>
    <property type="project" value="InterPro"/>
</dbReference>
<dbReference type="Proteomes" id="UP001152876">
    <property type="component" value="Unassembled WGS sequence"/>
</dbReference>
<dbReference type="InterPro" id="IPR037682">
    <property type="entry name" value="TonB_C"/>
</dbReference>
<feature type="domain" description="TonB C-terminal" evidence="11">
    <location>
        <begin position="128"/>
        <end position="218"/>
    </location>
</feature>
<dbReference type="GO" id="GO:0098797">
    <property type="term" value="C:plasma membrane protein complex"/>
    <property type="evidence" value="ECO:0007669"/>
    <property type="project" value="TreeGrafter"/>
</dbReference>
<dbReference type="AlphaFoldDB" id="A0A9X4S7V6"/>
<keyword evidence="13" id="KW-1185">Reference proteome</keyword>
<comment type="subcellular location">
    <subcellularLocation>
        <location evidence="1">Cell inner membrane</location>
        <topology evidence="1">Single-pass membrane protein</topology>
        <orientation evidence="1">Periplasmic side</orientation>
    </subcellularLocation>
</comment>
<dbReference type="OrthoDB" id="9792439at2"/>
<dbReference type="PRINTS" id="PR01217">
    <property type="entry name" value="PRICHEXTENSN"/>
</dbReference>
<evidence type="ECO:0000256" key="10">
    <source>
        <dbReference type="SAM" id="MobiDB-lite"/>
    </source>
</evidence>
<keyword evidence="4" id="KW-1003">Cell membrane</keyword>
<evidence type="ECO:0000313" key="12">
    <source>
        <dbReference type="EMBL" id="MDG5975647.1"/>
    </source>
</evidence>
<dbReference type="InterPro" id="IPR006260">
    <property type="entry name" value="TonB/TolA_C"/>
</dbReference>
<comment type="caution">
    <text evidence="12">The sequence shown here is derived from an EMBL/GenBank/DDBJ whole genome shotgun (WGS) entry which is preliminary data.</text>
</comment>
<name>A0A9X4S7V6_9BURK</name>
<dbReference type="PANTHER" id="PTHR33446">
    <property type="entry name" value="PROTEIN TONB-RELATED"/>
    <property type="match status" value="1"/>
</dbReference>
<feature type="region of interest" description="Disordered" evidence="10">
    <location>
        <begin position="48"/>
        <end position="104"/>
    </location>
</feature>
<dbReference type="Pfam" id="PF03544">
    <property type="entry name" value="TonB_C"/>
    <property type="match status" value="1"/>
</dbReference>
<accession>A0A9X4S7V6</accession>
<dbReference type="RefSeq" id="WP_068166493.1">
    <property type="nucleotide sequence ID" value="NZ_AOGK01000008.1"/>
</dbReference>
<evidence type="ECO:0000256" key="6">
    <source>
        <dbReference type="ARBA" id="ARBA00022692"/>
    </source>
</evidence>
<keyword evidence="8" id="KW-1133">Transmembrane helix</keyword>
<evidence type="ECO:0000256" key="3">
    <source>
        <dbReference type="ARBA" id="ARBA00022448"/>
    </source>
</evidence>
<comment type="similarity">
    <text evidence="2">Belongs to the TonB family.</text>
</comment>
<keyword evidence="9" id="KW-0472">Membrane</keyword>
<evidence type="ECO:0000256" key="7">
    <source>
        <dbReference type="ARBA" id="ARBA00022927"/>
    </source>
</evidence>
<reference evidence="12" key="1">
    <citation type="submission" date="2013-01" db="EMBL/GenBank/DDBJ databases">
        <title>Genome draft of Hydrogenophaga taeniospiralis 2K1.</title>
        <authorList>
            <person name="Gomila M."/>
            <person name="Lalucat J."/>
        </authorList>
    </citation>
    <scope>NUCLEOTIDE SEQUENCE</scope>
    <source>
        <strain evidence="12">CCUG 15921</strain>
    </source>
</reference>
<proteinExistence type="inferred from homology"/>
<dbReference type="EMBL" id="AOGK01000008">
    <property type="protein sequence ID" value="MDG5975647.1"/>
    <property type="molecule type" value="Genomic_DNA"/>
</dbReference>
<dbReference type="SUPFAM" id="SSF74653">
    <property type="entry name" value="TolA/TonB C-terminal domain"/>
    <property type="match status" value="1"/>
</dbReference>
<feature type="compositionally biased region" description="Pro residues" evidence="10">
    <location>
        <begin position="50"/>
        <end position="59"/>
    </location>
</feature>
<keyword evidence="6" id="KW-0812">Transmembrane</keyword>
<dbReference type="PROSITE" id="PS52015">
    <property type="entry name" value="TONB_CTD"/>
    <property type="match status" value="1"/>
</dbReference>
<evidence type="ECO:0000256" key="9">
    <source>
        <dbReference type="ARBA" id="ARBA00023136"/>
    </source>
</evidence>
<keyword evidence="5" id="KW-0997">Cell inner membrane</keyword>
<dbReference type="PANTHER" id="PTHR33446:SF2">
    <property type="entry name" value="PROTEIN TONB"/>
    <property type="match status" value="1"/>
</dbReference>
<evidence type="ECO:0000259" key="11">
    <source>
        <dbReference type="PROSITE" id="PS52015"/>
    </source>
</evidence>
<dbReference type="GO" id="GO:0031992">
    <property type="term" value="F:energy transducer activity"/>
    <property type="evidence" value="ECO:0007669"/>
    <property type="project" value="TreeGrafter"/>
</dbReference>
<evidence type="ECO:0000256" key="2">
    <source>
        <dbReference type="ARBA" id="ARBA00006555"/>
    </source>
</evidence>
<evidence type="ECO:0000313" key="13">
    <source>
        <dbReference type="Proteomes" id="UP001152876"/>
    </source>
</evidence>
<keyword evidence="3" id="KW-0813">Transport</keyword>
<evidence type="ECO:0000256" key="4">
    <source>
        <dbReference type="ARBA" id="ARBA00022475"/>
    </source>
</evidence>
<dbReference type="NCBIfam" id="TIGR01352">
    <property type="entry name" value="tonB_Cterm"/>
    <property type="match status" value="1"/>
</dbReference>
<keyword evidence="7" id="KW-0653">Protein transport</keyword>
<evidence type="ECO:0000256" key="1">
    <source>
        <dbReference type="ARBA" id="ARBA00004383"/>
    </source>
</evidence>
<dbReference type="InterPro" id="IPR051045">
    <property type="entry name" value="TonB-dependent_transducer"/>
</dbReference>
<feature type="compositionally biased region" description="Low complexity" evidence="10">
    <location>
        <begin position="78"/>
        <end position="95"/>
    </location>
</feature>
<dbReference type="Gene3D" id="3.30.1150.10">
    <property type="match status" value="1"/>
</dbReference>
<gene>
    <name evidence="12" type="ORF">H010_10316</name>
</gene>
<dbReference type="GO" id="GO:0015031">
    <property type="term" value="P:protein transport"/>
    <property type="evidence" value="ECO:0007669"/>
    <property type="project" value="UniProtKB-KW"/>
</dbReference>
<sequence length="218" mass="23348">MNRRLFIVMAVIGFHVLGLWALQAGLLRRAVELVIPVNVMAEFIEAPQPQATPAPPQPEPRPEPVQKLRPAPQPRPQPVAIAEPTPAPEAPAGTSEPPPPAEPLTAAMSQIEAPPAPPAPPPPPKIELPLSDAAYLHNPKPAYPALSNRLGEQGTVRIRAYIEVDGTASKAEILKSSGYARLDQAALKAALKWRYVPGKRAGVPEAMWVNVPMSFGLD</sequence>
<organism evidence="12 13">
    <name type="scientific">Hydrogenophaga taeniospiralis CCUG 15921</name>
    <dbReference type="NCBI Taxonomy" id="1281780"/>
    <lineage>
        <taxon>Bacteria</taxon>
        <taxon>Pseudomonadati</taxon>
        <taxon>Pseudomonadota</taxon>
        <taxon>Betaproteobacteria</taxon>
        <taxon>Burkholderiales</taxon>
        <taxon>Comamonadaceae</taxon>
        <taxon>Hydrogenophaga</taxon>
    </lineage>
</organism>
<evidence type="ECO:0000256" key="5">
    <source>
        <dbReference type="ARBA" id="ARBA00022519"/>
    </source>
</evidence>